<dbReference type="EMBL" id="LGRX02008079">
    <property type="protein sequence ID" value="KAK3273964.1"/>
    <property type="molecule type" value="Genomic_DNA"/>
</dbReference>
<proteinExistence type="predicted"/>
<feature type="compositionally biased region" description="Low complexity" evidence="2">
    <location>
        <begin position="384"/>
        <end position="425"/>
    </location>
</feature>
<name>A0AAE0L6W3_9CHLO</name>
<gene>
    <name evidence="3" type="ORF">CYMTET_17828</name>
</gene>
<evidence type="ECO:0000256" key="2">
    <source>
        <dbReference type="SAM" id="MobiDB-lite"/>
    </source>
</evidence>
<evidence type="ECO:0000313" key="4">
    <source>
        <dbReference type="Proteomes" id="UP001190700"/>
    </source>
</evidence>
<organism evidence="3 4">
    <name type="scientific">Cymbomonas tetramitiformis</name>
    <dbReference type="NCBI Taxonomy" id="36881"/>
    <lineage>
        <taxon>Eukaryota</taxon>
        <taxon>Viridiplantae</taxon>
        <taxon>Chlorophyta</taxon>
        <taxon>Pyramimonadophyceae</taxon>
        <taxon>Pyramimonadales</taxon>
        <taxon>Pyramimonadaceae</taxon>
        <taxon>Cymbomonas</taxon>
    </lineage>
</organism>
<reference evidence="3 4" key="1">
    <citation type="journal article" date="2015" name="Genome Biol. Evol.">
        <title>Comparative Genomics of a Bacterivorous Green Alga Reveals Evolutionary Causalities and Consequences of Phago-Mixotrophic Mode of Nutrition.</title>
        <authorList>
            <person name="Burns J.A."/>
            <person name="Paasch A."/>
            <person name="Narechania A."/>
            <person name="Kim E."/>
        </authorList>
    </citation>
    <scope>NUCLEOTIDE SEQUENCE [LARGE SCALE GENOMIC DNA]</scope>
    <source>
        <strain evidence="3 4">PLY_AMNH</strain>
    </source>
</reference>
<evidence type="ECO:0000313" key="3">
    <source>
        <dbReference type="EMBL" id="KAK3273964.1"/>
    </source>
</evidence>
<dbReference type="AlphaFoldDB" id="A0AAE0L6W3"/>
<keyword evidence="1" id="KW-0175">Coiled coil</keyword>
<keyword evidence="4" id="KW-1185">Reference proteome</keyword>
<dbReference type="Proteomes" id="UP001190700">
    <property type="component" value="Unassembled WGS sequence"/>
</dbReference>
<sequence length="580" mass="62747">MLSAVYAADLGAQSSQSAPSPFDGDACVDDTCLFKFVAGSTCSEKVTAWVDGEMKEGCNFYNDYSKSFSCSDPYNPTPNSDALKELCYRKYPHLDPDEQIEDCSAICGQGAVTVPVGTANLPLNSSQVEQICDAEDGIQDEILDSASDGLCTEPVLFKLLNVAYNTAVMDNGRHAFDEIIQSQRGIMPEVQSLLANFQEKYIKITLEARDYGSEWVKVQQKALKNTMRSEVAVLPEVIRLRNAIQKISDERMAIENNMHNLSETLQRQFETCNRVVVEPKKRALCADNVEDICCSEVVGGICQRGGKTRGCCCFSFGASTPSGGCPLNKTDDIPDWYTPTYAPTTNYSTYSRTTYLGGPGRTLESVYEAMNLLPMVSGPEEDTSAPTTTSHPSSSPTSYPTKPTSPPTSATPTKPTTPPTFAIPTSSPTTIASEICANKFNESIPSADLLISECSKYCGDNIPLPLGTGNVPLDEEQRSGPDGICPEVVGNHSDCVQNSAIKGVFSAVYSAANYDDGHKNGNYFDDVVRASLQLNVEALSLNKKYANVFKAVSKSCVDQGREACTQITTNKRIRVKASGS</sequence>
<comment type="caution">
    <text evidence="3">The sequence shown here is derived from an EMBL/GenBank/DDBJ whole genome shotgun (WGS) entry which is preliminary data.</text>
</comment>
<evidence type="ECO:0000256" key="1">
    <source>
        <dbReference type="SAM" id="Coils"/>
    </source>
</evidence>
<accession>A0AAE0L6W3</accession>
<feature type="coiled-coil region" evidence="1">
    <location>
        <begin position="237"/>
        <end position="264"/>
    </location>
</feature>
<protein>
    <submittedName>
        <fullName evidence="3">Uncharacterized protein</fullName>
    </submittedName>
</protein>
<feature type="region of interest" description="Disordered" evidence="2">
    <location>
        <begin position="376"/>
        <end position="425"/>
    </location>
</feature>